<keyword evidence="2" id="KW-1185">Reference proteome</keyword>
<protein>
    <submittedName>
        <fullName evidence="1">Uncharacterized protein</fullName>
    </submittedName>
</protein>
<sequence>MSFLSSTAIKNNGAPHFTARYEVVETSSFMQDISSELCLSVINSREHPSGTLESPRNIFLYGRGGSKHLLCRYELR</sequence>
<dbReference type="AlphaFoldDB" id="A0A087U8I2"/>
<name>A0A087U8I2_STEMI</name>
<reference evidence="1 2" key="1">
    <citation type="submission" date="2013-11" db="EMBL/GenBank/DDBJ databases">
        <title>Genome sequencing of Stegodyphus mimosarum.</title>
        <authorList>
            <person name="Bechsgaard J."/>
        </authorList>
    </citation>
    <scope>NUCLEOTIDE SEQUENCE [LARGE SCALE GENOMIC DNA]</scope>
</reference>
<feature type="non-terminal residue" evidence="1">
    <location>
        <position position="76"/>
    </location>
</feature>
<accession>A0A087U8I2</accession>
<dbReference type="EMBL" id="KK118712">
    <property type="protein sequence ID" value="KFM73671.1"/>
    <property type="molecule type" value="Genomic_DNA"/>
</dbReference>
<evidence type="ECO:0000313" key="2">
    <source>
        <dbReference type="Proteomes" id="UP000054359"/>
    </source>
</evidence>
<gene>
    <name evidence="1" type="ORF">X975_18011</name>
</gene>
<dbReference type="OrthoDB" id="10037824at2759"/>
<proteinExistence type="predicted"/>
<organism evidence="1 2">
    <name type="scientific">Stegodyphus mimosarum</name>
    <name type="common">African social velvet spider</name>
    <dbReference type="NCBI Taxonomy" id="407821"/>
    <lineage>
        <taxon>Eukaryota</taxon>
        <taxon>Metazoa</taxon>
        <taxon>Ecdysozoa</taxon>
        <taxon>Arthropoda</taxon>
        <taxon>Chelicerata</taxon>
        <taxon>Arachnida</taxon>
        <taxon>Araneae</taxon>
        <taxon>Araneomorphae</taxon>
        <taxon>Entelegynae</taxon>
        <taxon>Eresoidea</taxon>
        <taxon>Eresidae</taxon>
        <taxon>Stegodyphus</taxon>
    </lineage>
</organism>
<evidence type="ECO:0000313" key="1">
    <source>
        <dbReference type="EMBL" id="KFM73671.1"/>
    </source>
</evidence>
<dbReference type="Proteomes" id="UP000054359">
    <property type="component" value="Unassembled WGS sequence"/>
</dbReference>